<evidence type="ECO:0000313" key="2">
    <source>
        <dbReference type="Proteomes" id="UP001497527"/>
    </source>
</evidence>
<keyword evidence="2" id="KW-1185">Reference proteome</keyword>
<organism evidence="1 2">
    <name type="scientific">Tenacibaculum polynesiense</name>
    <dbReference type="NCBI Taxonomy" id="3137857"/>
    <lineage>
        <taxon>Bacteria</taxon>
        <taxon>Pseudomonadati</taxon>
        <taxon>Bacteroidota</taxon>
        <taxon>Flavobacteriia</taxon>
        <taxon>Flavobacteriales</taxon>
        <taxon>Flavobacteriaceae</taxon>
        <taxon>Tenacibaculum</taxon>
    </lineage>
</organism>
<sequence length="192" mass="21331">MQRKIITIKPITMKKSIITFLLLVVAVVFTNETTAQNFSGLDKSPMDAASYPSNWRVSDKLVKVTYSRPQLKGRSLTQLAPKGKVWRTGANEAAEITFYKDVTFGDKKVKAGTYSLFTIPGDDKWTVVLNTAKNVWGSYFYKQKEDVARVIAKVSKAKKTLEAFSITFSGQGEEATMYLGWGDVVISVPVKG</sequence>
<dbReference type="EMBL" id="CAXJIO010000014">
    <property type="protein sequence ID" value="CAL2104001.1"/>
    <property type="molecule type" value="Genomic_DNA"/>
</dbReference>
<protein>
    <submittedName>
        <fullName evidence="1">DUF2911 family protein</fullName>
    </submittedName>
</protein>
<reference evidence="1 2" key="1">
    <citation type="submission" date="2024-05" db="EMBL/GenBank/DDBJ databases">
        <authorList>
            <person name="Duchaud E."/>
        </authorList>
    </citation>
    <scope>NUCLEOTIDE SEQUENCE [LARGE SCALE GENOMIC DNA]</scope>
    <source>
        <strain evidence="1">Ena-SAMPLE-TAB-13-05-2024-13:56:06:370-140308</strain>
    </source>
</reference>
<accession>A0ABM9PEM3</accession>
<evidence type="ECO:0000313" key="1">
    <source>
        <dbReference type="EMBL" id="CAL2104001.1"/>
    </source>
</evidence>
<comment type="caution">
    <text evidence="1">The sequence shown here is derived from an EMBL/GenBank/DDBJ whole genome shotgun (WGS) entry which is preliminary data.</text>
</comment>
<dbReference type="Proteomes" id="UP001497527">
    <property type="component" value="Unassembled WGS sequence"/>
</dbReference>
<gene>
    <name evidence="1" type="ORF">T190423A01A_50249</name>
</gene>
<name>A0ABM9PEM3_9FLAO</name>
<dbReference type="Pfam" id="PF11138">
    <property type="entry name" value="DUF2911"/>
    <property type="match status" value="1"/>
</dbReference>
<dbReference type="InterPro" id="IPR021314">
    <property type="entry name" value="DUF2911"/>
</dbReference>
<proteinExistence type="predicted"/>